<dbReference type="InterPro" id="IPR000847">
    <property type="entry name" value="LysR_HTH_N"/>
</dbReference>
<dbReference type="Proteomes" id="UP000256519">
    <property type="component" value="Unassembled WGS sequence"/>
</dbReference>
<proteinExistence type="inferred from homology"/>
<dbReference type="GO" id="GO:0005829">
    <property type="term" value="C:cytosol"/>
    <property type="evidence" value="ECO:0007669"/>
    <property type="project" value="TreeGrafter"/>
</dbReference>
<comment type="similarity">
    <text evidence="1">Belongs to the LysR transcriptional regulatory family.</text>
</comment>
<gene>
    <name evidence="6" type="ORF">C3744_24655</name>
</gene>
<dbReference type="Gene3D" id="3.40.190.290">
    <property type="match status" value="1"/>
</dbReference>
<dbReference type="Gene3D" id="1.10.10.10">
    <property type="entry name" value="Winged helix-like DNA-binding domain superfamily/Winged helix DNA-binding domain"/>
    <property type="match status" value="1"/>
</dbReference>
<dbReference type="GO" id="GO:0003677">
    <property type="term" value="F:DNA binding"/>
    <property type="evidence" value="ECO:0007669"/>
    <property type="project" value="UniProtKB-KW"/>
</dbReference>
<evidence type="ECO:0000313" key="7">
    <source>
        <dbReference type="Proteomes" id="UP000256519"/>
    </source>
</evidence>
<name>A0A3D8WVV6_PRIMG</name>
<dbReference type="SUPFAM" id="SSF46785">
    <property type="entry name" value="Winged helix' DNA-binding domain"/>
    <property type="match status" value="1"/>
</dbReference>
<dbReference type="AlphaFoldDB" id="A0A3D8WVV6"/>
<dbReference type="Pfam" id="PF00126">
    <property type="entry name" value="HTH_1"/>
    <property type="match status" value="1"/>
</dbReference>
<accession>A0A3D8WVV6</accession>
<dbReference type="PROSITE" id="PS50931">
    <property type="entry name" value="HTH_LYSR"/>
    <property type="match status" value="1"/>
</dbReference>
<evidence type="ECO:0000313" key="6">
    <source>
        <dbReference type="EMBL" id="RDZ09299.1"/>
    </source>
</evidence>
<dbReference type="Pfam" id="PF03466">
    <property type="entry name" value="LysR_substrate"/>
    <property type="match status" value="1"/>
</dbReference>
<dbReference type="InterPro" id="IPR036388">
    <property type="entry name" value="WH-like_DNA-bd_sf"/>
</dbReference>
<dbReference type="FunFam" id="1.10.10.10:FF:000001">
    <property type="entry name" value="LysR family transcriptional regulator"/>
    <property type="match status" value="1"/>
</dbReference>
<dbReference type="InterPro" id="IPR005119">
    <property type="entry name" value="LysR_subst-bd"/>
</dbReference>
<dbReference type="GO" id="GO:0003700">
    <property type="term" value="F:DNA-binding transcription factor activity"/>
    <property type="evidence" value="ECO:0007669"/>
    <property type="project" value="InterPro"/>
</dbReference>
<evidence type="ECO:0000256" key="2">
    <source>
        <dbReference type="ARBA" id="ARBA00023015"/>
    </source>
</evidence>
<feature type="domain" description="HTH lysR-type" evidence="5">
    <location>
        <begin position="1"/>
        <end position="57"/>
    </location>
</feature>
<dbReference type="InterPro" id="IPR036390">
    <property type="entry name" value="WH_DNA-bd_sf"/>
</dbReference>
<keyword evidence="4" id="KW-0804">Transcription</keyword>
<keyword evidence="2" id="KW-0805">Transcription regulation</keyword>
<dbReference type="SUPFAM" id="SSF53850">
    <property type="entry name" value="Periplasmic binding protein-like II"/>
    <property type="match status" value="1"/>
</dbReference>
<reference evidence="6 7" key="1">
    <citation type="journal article" date="2018" name="Appl. Environ. Microbiol.">
        <title>Antimicrobial susceptibility testing and tentative epidemiological cut-off values of five Bacillus species relevant for use as animal feed additives or for plant protection.</title>
        <authorList>
            <person name="Agerso Y."/>
            <person name="Stuer-Lauridsen B."/>
            <person name="Bjerre K."/>
            <person name="Jensen M.G."/>
            <person name="Johansen E."/>
            <person name="Bennedsen M."/>
            <person name="Brockmann E."/>
            <person name="Nielsen B."/>
        </authorList>
    </citation>
    <scope>NUCLEOTIDE SEQUENCE [LARGE SCALE GENOMIC DNA]</scope>
    <source>
        <strain evidence="6 7">CHCC20162</strain>
    </source>
</reference>
<comment type="caution">
    <text evidence="6">The sequence shown here is derived from an EMBL/GenBank/DDBJ whole genome shotgun (WGS) entry which is preliminary data.</text>
</comment>
<dbReference type="EMBL" id="PQWM01000036">
    <property type="protein sequence ID" value="RDZ09299.1"/>
    <property type="molecule type" value="Genomic_DNA"/>
</dbReference>
<dbReference type="CDD" id="cd05466">
    <property type="entry name" value="PBP2_LTTR_substrate"/>
    <property type="match status" value="1"/>
</dbReference>
<dbReference type="PRINTS" id="PR00039">
    <property type="entry name" value="HTHLYSR"/>
</dbReference>
<sequence>MDLRTIKTFQTIARLGSFQKAAEELKYVQSTVTMQIQKLESDLGVKLIERGKKIHLTEAGRLFHEKADLLLRDLEYVQITMQQWLHGEAGKVRVGAIEPMAIFRLPSILLPFNERYPNVQLSIQIDNTQNLTKMIKEGELDLAICNTPNLDHTTLFEPLFIEKVSLLVPKKHPLAVKNQVELADFKGECLLLSGFVCNYRISLEKSLVEAGVSPDIRLEVNSMSALKEYVQAGFGIAVVPDVMVRIPPPETTIKKVCDLKIGVTTGILRKINTVTNGTAIENLIRLIKSHF</sequence>
<dbReference type="PANTHER" id="PTHR30419:SF25">
    <property type="entry name" value="HTH-TYPE TRANSCRIPTIONAL REGULATOR YTLI"/>
    <property type="match status" value="1"/>
</dbReference>
<dbReference type="PANTHER" id="PTHR30419">
    <property type="entry name" value="HTH-TYPE TRANSCRIPTIONAL REGULATOR YBHD"/>
    <property type="match status" value="1"/>
</dbReference>
<evidence type="ECO:0000256" key="3">
    <source>
        <dbReference type="ARBA" id="ARBA00023125"/>
    </source>
</evidence>
<keyword evidence="3" id="KW-0238">DNA-binding</keyword>
<evidence type="ECO:0000256" key="4">
    <source>
        <dbReference type="ARBA" id="ARBA00023163"/>
    </source>
</evidence>
<dbReference type="InterPro" id="IPR050950">
    <property type="entry name" value="HTH-type_LysR_regulators"/>
</dbReference>
<evidence type="ECO:0000256" key="1">
    <source>
        <dbReference type="ARBA" id="ARBA00009437"/>
    </source>
</evidence>
<dbReference type="RefSeq" id="WP_116077579.1">
    <property type="nucleotide sequence ID" value="NZ_CP187630.1"/>
</dbReference>
<protein>
    <submittedName>
        <fullName evidence="6">LysR family transcriptional regulator</fullName>
    </submittedName>
</protein>
<organism evidence="6 7">
    <name type="scientific">Priestia megaterium</name>
    <name type="common">Bacillus megaterium</name>
    <dbReference type="NCBI Taxonomy" id="1404"/>
    <lineage>
        <taxon>Bacteria</taxon>
        <taxon>Bacillati</taxon>
        <taxon>Bacillota</taxon>
        <taxon>Bacilli</taxon>
        <taxon>Bacillales</taxon>
        <taxon>Bacillaceae</taxon>
        <taxon>Priestia</taxon>
    </lineage>
</organism>
<evidence type="ECO:0000259" key="5">
    <source>
        <dbReference type="PROSITE" id="PS50931"/>
    </source>
</evidence>